<protein>
    <submittedName>
        <fullName evidence="3">Uncharacterized protein</fullName>
    </submittedName>
</protein>
<evidence type="ECO:0000256" key="1">
    <source>
        <dbReference type="SAM" id="Coils"/>
    </source>
</evidence>
<organism evidence="3 4">
    <name type="scientific">Coleofasciculus chthonoplastes PCC 7420</name>
    <dbReference type="NCBI Taxonomy" id="118168"/>
    <lineage>
        <taxon>Bacteria</taxon>
        <taxon>Bacillati</taxon>
        <taxon>Cyanobacteriota</taxon>
        <taxon>Cyanophyceae</taxon>
        <taxon>Coleofasciculales</taxon>
        <taxon>Coleofasciculaceae</taxon>
        <taxon>Coleofasciculus</taxon>
    </lineage>
</organism>
<evidence type="ECO:0000313" key="3">
    <source>
        <dbReference type="EMBL" id="EDX78430.1"/>
    </source>
</evidence>
<dbReference type="Proteomes" id="UP000003835">
    <property type="component" value="Unassembled WGS sequence"/>
</dbReference>
<dbReference type="RefSeq" id="WP_006097905.1">
    <property type="nucleotide sequence ID" value="NZ_DS989841.1"/>
</dbReference>
<evidence type="ECO:0000256" key="2">
    <source>
        <dbReference type="SAM" id="MobiDB-lite"/>
    </source>
</evidence>
<gene>
    <name evidence="3" type="ORF">MC7420_7083</name>
</gene>
<dbReference type="AlphaFoldDB" id="B4VHT6"/>
<dbReference type="eggNOG" id="ENOG5033EGU">
    <property type="taxonomic scope" value="Bacteria"/>
</dbReference>
<proteinExistence type="predicted"/>
<reference evidence="3 4" key="1">
    <citation type="submission" date="2008-07" db="EMBL/GenBank/DDBJ databases">
        <authorList>
            <person name="Tandeau de Marsac N."/>
            <person name="Ferriera S."/>
            <person name="Johnson J."/>
            <person name="Kravitz S."/>
            <person name="Beeson K."/>
            <person name="Sutton G."/>
            <person name="Rogers Y.-H."/>
            <person name="Friedman R."/>
            <person name="Frazier M."/>
            <person name="Venter J.C."/>
        </authorList>
    </citation>
    <scope>NUCLEOTIDE SEQUENCE [LARGE SCALE GENOMIC DNA]</scope>
    <source>
        <strain evidence="3 4">PCC 7420</strain>
    </source>
</reference>
<accession>B4VHT6</accession>
<feature type="region of interest" description="Disordered" evidence="2">
    <location>
        <begin position="60"/>
        <end position="89"/>
    </location>
</feature>
<keyword evidence="4" id="KW-1185">Reference proteome</keyword>
<dbReference type="OrthoDB" id="467411at2"/>
<sequence length="122" mass="13590">MLKKIGIICLAFLVGILIFPPLTSAQSTAALASRLSRLETENFQLRSQINRIESQLATLTRQVPSPNRPLNPPTPAPSVPPRTPPRVLSSDQRFDRLATLVIELKERIQDLEAQVAELQEQI</sequence>
<dbReference type="EMBL" id="DS989841">
    <property type="protein sequence ID" value="EDX78430.1"/>
    <property type="molecule type" value="Genomic_DNA"/>
</dbReference>
<evidence type="ECO:0000313" key="4">
    <source>
        <dbReference type="Proteomes" id="UP000003835"/>
    </source>
</evidence>
<keyword evidence="1" id="KW-0175">Coiled coil</keyword>
<feature type="coiled-coil region" evidence="1">
    <location>
        <begin position="94"/>
        <end position="121"/>
    </location>
</feature>
<dbReference type="HOGENOM" id="CLU_149307_1_0_3"/>
<name>B4VHT6_9CYAN</name>
<feature type="compositionally biased region" description="Pro residues" evidence="2">
    <location>
        <begin position="66"/>
        <end position="84"/>
    </location>
</feature>